<evidence type="ECO:0000256" key="4">
    <source>
        <dbReference type="ARBA" id="ARBA00022840"/>
    </source>
</evidence>
<dbReference type="InterPro" id="IPR027417">
    <property type="entry name" value="P-loop_NTPase"/>
</dbReference>
<dbReference type="AlphaFoldDB" id="W9R660"/>
<name>W9R660_9ROSA</name>
<dbReference type="EMBL" id="KE344640">
    <property type="protein sequence ID" value="EXB73675.1"/>
    <property type="molecule type" value="Genomic_DNA"/>
</dbReference>
<dbReference type="PANTHER" id="PTHR18867">
    <property type="entry name" value="RAD50"/>
    <property type="match status" value="1"/>
</dbReference>
<dbReference type="STRING" id="981085.W9R660"/>
<dbReference type="Pfam" id="PF13558">
    <property type="entry name" value="SbcC_Walker_B"/>
    <property type="match status" value="1"/>
</dbReference>
<dbReference type="InterPro" id="IPR013134">
    <property type="entry name" value="Zn_hook_RAD50"/>
</dbReference>
<feature type="coiled-coil region" evidence="6">
    <location>
        <begin position="277"/>
        <end position="554"/>
    </location>
</feature>
<accession>W9R660</accession>
<proteinExistence type="predicted"/>
<keyword evidence="9" id="KW-1185">Reference proteome</keyword>
<dbReference type="GO" id="GO:0005524">
    <property type="term" value="F:ATP binding"/>
    <property type="evidence" value="ECO:0007669"/>
    <property type="project" value="UniProtKB-KW"/>
</dbReference>
<protein>
    <submittedName>
        <fullName evidence="8">DNA repair protein RAD50</fullName>
    </submittedName>
</protein>
<keyword evidence="5 6" id="KW-0175">Coiled coil</keyword>
<dbReference type="GO" id="GO:0030870">
    <property type="term" value="C:Mre11 complex"/>
    <property type="evidence" value="ECO:0007669"/>
    <property type="project" value="TreeGrafter"/>
</dbReference>
<dbReference type="Proteomes" id="UP000030645">
    <property type="component" value="Unassembled WGS sequence"/>
</dbReference>
<dbReference type="GO" id="GO:0007004">
    <property type="term" value="P:telomere maintenance via telomerase"/>
    <property type="evidence" value="ECO:0007669"/>
    <property type="project" value="TreeGrafter"/>
</dbReference>
<feature type="domain" description="Zinc-hook" evidence="7">
    <location>
        <begin position="157"/>
        <end position="193"/>
    </location>
</feature>
<evidence type="ECO:0000313" key="9">
    <source>
        <dbReference type="Proteomes" id="UP000030645"/>
    </source>
</evidence>
<evidence type="ECO:0000256" key="6">
    <source>
        <dbReference type="SAM" id="Coils"/>
    </source>
</evidence>
<dbReference type="Gene3D" id="3.40.50.300">
    <property type="entry name" value="P-loop containing nucleotide triphosphate hydrolases"/>
    <property type="match status" value="1"/>
</dbReference>
<evidence type="ECO:0000256" key="1">
    <source>
        <dbReference type="ARBA" id="ARBA00022723"/>
    </source>
</evidence>
<dbReference type="GO" id="GO:0070192">
    <property type="term" value="P:chromosome organization involved in meiotic cell cycle"/>
    <property type="evidence" value="ECO:0007669"/>
    <property type="project" value="TreeGrafter"/>
</dbReference>
<feature type="coiled-coil region" evidence="6">
    <location>
        <begin position="222"/>
        <end position="249"/>
    </location>
</feature>
<organism evidence="8 9">
    <name type="scientific">Morus notabilis</name>
    <dbReference type="NCBI Taxonomy" id="981085"/>
    <lineage>
        <taxon>Eukaryota</taxon>
        <taxon>Viridiplantae</taxon>
        <taxon>Streptophyta</taxon>
        <taxon>Embryophyta</taxon>
        <taxon>Tracheophyta</taxon>
        <taxon>Spermatophyta</taxon>
        <taxon>Magnoliopsida</taxon>
        <taxon>eudicotyledons</taxon>
        <taxon>Gunneridae</taxon>
        <taxon>Pentapetalae</taxon>
        <taxon>rosids</taxon>
        <taxon>fabids</taxon>
        <taxon>Rosales</taxon>
        <taxon>Moraceae</taxon>
        <taxon>Moreae</taxon>
        <taxon>Morus</taxon>
    </lineage>
</organism>
<keyword evidence="4" id="KW-0067">ATP-binding</keyword>
<dbReference type="SUPFAM" id="SSF52540">
    <property type="entry name" value="P-loop containing nucleoside triphosphate hydrolases"/>
    <property type="match status" value="1"/>
</dbReference>
<gene>
    <name evidence="8" type="ORF">L484_026836</name>
</gene>
<evidence type="ECO:0000256" key="5">
    <source>
        <dbReference type="ARBA" id="ARBA00023054"/>
    </source>
</evidence>
<dbReference type="Pfam" id="PF04423">
    <property type="entry name" value="Rad50_zn_hook"/>
    <property type="match status" value="1"/>
</dbReference>
<dbReference type="GO" id="GO:0006302">
    <property type="term" value="P:double-strand break repair"/>
    <property type="evidence" value="ECO:0007669"/>
    <property type="project" value="TreeGrafter"/>
</dbReference>
<dbReference type="GO" id="GO:0046872">
    <property type="term" value="F:metal ion binding"/>
    <property type="evidence" value="ECO:0007669"/>
    <property type="project" value="UniProtKB-KW"/>
</dbReference>
<dbReference type="FunFam" id="3.40.50.300:FF:004267">
    <property type="entry name" value="Os02g0497500 protein"/>
    <property type="match status" value="1"/>
</dbReference>
<dbReference type="PANTHER" id="PTHR18867:SF12">
    <property type="entry name" value="DNA REPAIR PROTEIN RAD50"/>
    <property type="match status" value="1"/>
</dbReference>
<sequence>MTRPDPNGMPGQPIPNLYRPLLRDRYSLFVPPRVDEFDGRDKGSNILAIFWGLWLERNNRIFEDHEEDGPILWDKIKYWVSLCFSGGYLSLPSLSYIINKTRKRYIESKLESLDQQSFAIASYLKVLESAKEKRDVQKSKYNIADGMRQMFDPFERVARAHHVCPCCERPFSAQEEDEFVKKQRVKAASSAEHMKVLAVESANAESFFQQLDKLRMVYEEYIKTGKETIPNAEKDLHELNEELNQKSHALDDVVAVLAHVQADKSAVEALVQPIETADRLFQEIKTWQQQVDELENKLDFPGQGVRSMEDIQKELSTLQNTKDNLHNEVEKLRDEQRYMEKDLTSIQIRWHKLREDKTKVDSVLQGVKKVEEELERLAEEKGQVDLDEKHLAEALGPLSREKDKSMNDYNELKVKLNHEYEEQAEQKRSYQQEVDSLLRINSKIKEYHDLKKGEKLKELQEKQSLSESQLQDCETRKQEIMAELDKSKELMAKQNQLQRNIDDNLNYRKIKARVEKLGQEIESLEESMLKIGRISTFESELLKLSQERERLLSELNRCRGTISVYQGNISKNKVDLKQSIYKDIDKRHFNQLIQLKTTEMANKDLDRYYNALDKALMRFHTMKMEEINKIIRELWQQTYRGQDIDYISIHSDSEGAGTRSYSYKVVMQTGDAELEMRGRCSAGQKVLASLIIRLALAETFCLNCGILALDEPTTNLDGPNAESLAAALLRIMEDRKGQENFQLIVITHDERFAQLIGQRQHAEKYYRVTKDDHQHSIIEAQEIFD</sequence>
<keyword evidence="3" id="KW-0862">Zinc</keyword>
<dbReference type="GO" id="GO:0003691">
    <property type="term" value="F:double-stranded telomeric DNA binding"/>
    <property type="evidence" value="ECO:0007669"/>
    <property type="project" value="TreeGrafter"/>
</dbReference>
<dbReference type="eggNOG" id="KOG0962">
    <property type="taxonomic scope" value="Eukaryota"/>
</dbReference>
<evidence type="ECO:0000256" key="3">
    <source>
        <dbReference type="ARBA" id="ARBA00022833"/>
    </source>
</evidence>
<dbReference type="GO" id="GO:0043047">
    <property type="term" value="F:single-stranded telomeric DNA binding"/>
    <property type="evidence" value="ECO:0007669"/>
    <property type="project" value="TreeGrafter"/>
</dbReference>
<evidence type="ECO:0000259" key="7">
    <source>
        <dbReference type="Pfam" id="PF04423"/>
    </source>
</evidence>
<dbReference type="GO" id="GO:0000794">
    <property type="term" value="C:condensed nuclear chromosome"/>
    <property type="evidence" value="ECO:0007669"/>
    <property type="project" value="TreeGrafter"/>
</dbReference>
<evidence type="ECO:0000256" key="2">
    <source>
        <dbReference type="ARBA" id="ARBA00022741"/>
    </source>
</evidence>
<evidence type="ECO:0000313" key="8">
    <source>
        <dbReference type="EMBL" id="EXB73675.1"/>
    </source>
</evidence>
<keyword evidence="1" id="KW-0479">Metal-binding</keyword>
<dbReference type="GO" id="GO:0051880">
    <property type="term" value="F:G-quadruplex DNA binding"/>
    <property type="evidence" value="ECO:0007669"/>
    <property type="project" value="TreeGrafter"/>
</dbReference>
<dbReference type="GO" id="GO:0000722">
    <property type="term" value="P:telomere maintenance via recombination"/>
    <property type="evidence" value="ECO:0007669"/>
    <property type="project" value="TreeGrafter"/>
</dbReference>
<keyword evidence="2" id="KW-0547">Nucleotide-binding</keyword>
<reference evidence="9" key="1">
    <citation type="submission" date="2013-01" db="EMBL/GenBank/DDBJ databases">
        <title>Draft Genome Sequence of a Mulberry Tree, Morus notabilis C.K. Schneid.</title>
        <authorList>
            <person name="He N."/>
            <person name="Zhao S."/>
        </authorList>
    </citation>
    <scope>NUCLEOTIDE SEQUENCE</scope>
</reference>